<sequence>MMSCNIPIISDEEAGKPLLALATSSAHHQDANYNNNNNIVLFHKKSATNVSGAVKYMECLKNHAAAIGGNATDGCGEFMGAGQHGTIEALKCSACNCHRNFHRKIHIQQQQQQPSTTILTSHHDYINYEGGCGGGELVKKRFRTKFSGEQKEKMLEFAEKAGWKLTKMDDSEVRRFCQEIGIKRKVLKVWMHNNKYHLLPKNNTTTTTTTTLD</sequence>
<name>A0ABR0WU62_REHGL</name>
<keyword evidence="7" id="KW-0371">Homeobox</keyword>
<feature type="domain" description="ZF-HD dimerization-type" evidence="10">
    <location>
        <begin position="56"/>
        <end position="105"/>
    </location>
</feature>
<evidence type="ECO:0000256" key="8">
    <source>
        <dbReference type="ARBA" id="ARBA00023163"/>
    </source>
</evidence>
<evidence type="ECO:0000256" key="3">
    <source>
        <dbReference type="ARBA" id="ARBA00022771"/>
    </source>
</evidence>
<dbReference type="NCBIfam" id="TIGR01566">
    <property type="entry name" value="ZF_HD_prot_N"/>
    <property type="match status" value="1"/>
</dbReference>
<dbReference type="PANTHER" id="PTHR31948:SF174">
    <property type="entry name" value="HOMEOBOX DOMAIN, ZF-HD CLASS PROTEIN"/>
    <property type="match status" value="1"/>
</dbReference>
<evidence type="ECO:0000256" key="4">
    <source>
        <dbReference type="ARBA" id="ARBA00022833"/>
    </source>
</evidence>
<reference evidence="11 12" key="1">
    <citation type="journal article" date="2021" name="Comput. Struct. Biotechnol. J.">
        <title>De novo genome assembly of the potent medicinal plant Rehmannia glutinosa using nanopore technology.</title>
        <authorList>
            <person name="Ma L."/>
            <person name="Dong C."/>
            <person name="Song C."/>
            <person name="Wang X."/>
            <person name="Zheng X."/>
            <person name="Niu Y."/>
            <person name="Chen S."/>
            <person name="Feng W."/>
        </authorList>
    </citation>
    <scope>NUCLEOTIDE SEQUENCE [LARGE SCALE GENOMIC DNA]</scope>
    <source>
        <strain evidence="11">DH-2019</strain>
    </source>
</reference>
<comment type="caution">
    <text evidence="11">The sequence shown here is derived from an EMBL/GenBank/DDBJ whole genome shotgun (WGS) entry which is preliminary data.</text>
</comment>
<evidence type="ECO:0000256" key="1">
    <source>
        <dbReference type="ARBA" id="ARBA00004123"/>
    </source>
</evidence>
<dbReference type="NCBIfam" id="TIGR01565">
    <property type="entry name" value="homeo_ZF_HD"/>
    <property type="match status" value="1"/>
</dbReference>
<evidence type="ECO:0000256" key="5">
    <source>
        <dbReference type="ARBA" id="ARBA00023015"/>
    </source>
</evidence>
<dbReference type="InterPro" id="IPR006456">
    <property type="entry name" value="ZF_HD_homeobox_Cys/His_dimer"/>
</dbReference>
<dbReference type="PANTHER" id="PTHR31948">
    <property type="entry name" value="ZINC-FINGER HOMEODOMAIN PROTEIN 2"/>
    <property type="match status" value="1"/>
</dbReference>
<keyword evidence="6" id="KW-0238">DNA-binding</keyword>
<evidence type="ECO:0000256" key="9">
    <source>
        <dbReference type="ARBA" id="ARBA00023242"/>
    </source>
</evidence>
<evidence type="ECO:0000256" key="2">
    <source>
        <dbReference type="ARBA" id="ARBA00022723"/>
    </source>
</evidence>
<proteinExistence type="predicted"/>
<evidence type="ECO:0000313" key="12">
    <source>
        <dbReference type="Proteomes" id="UP001318860"/>
    </source>
</evidence>
<accession>A0ABR0WU62</accession>
<keyword evidence="12" id="KW-1185">Reference proteome</keyword>
<comment type="subcellular location">
    <subcellularLocation>
        <location evidence="1">Nucleus</location>
    </subcellularLocation>
</comment>
<dbReference type="Proteomes" id="UP001318860">
    <property type="component" value="Unassembled WGS sequence"/>
</dbReference>
<dbReference type="InterPro" id="IPR006455">
    <property type="entry name" value="Homeodomain_ZF_HD"/>
</dbReference>
<evidence type="ECO:0000256" key="7">
    <source>
        <dbReference type="ARBA" id="ARBA00023155"/>
    </source>
</evidence>
<dbReference type="InterPro" id="IPR009057">
    <property type="entry name" value="Homeodomain-like_sf"/>
</dbReference>
<protein>
    <recommendedName>
        <fullName evidence="10">ZF-HD dimerization-type domain-containing protein</fullName>
    </recommendedName>
</protein>
<keyword evidence="3" id="KW-0863">Zinc-finger</keyword>
<dbReference type="EMBL" id="JABTTQ020000008">
    <property type="protein sequence ID" value="KAK6150669.1"/>
    <property type="molecule type" value="Genomic_DNA"/>
</dbReference>
<dbReference type="SUPFAM" id="SSF46689">
    <property type="entry name" value="Homeodomain-like"/>
    <property type="match status" value="1"/>
</dbReference>
<keyword evidence="5" id="KW-0805">Transcription regulation</keyword>
<keyword evidence="2" id="KW-0479">Metal-binding</keyword>
<evidence type="ECO:0000256" key="6">
    <source>
        <dbReference type="ARBA" id="ARBA00023125"/>
    </source>
</evidence>
<dbReference type="Pfam" id="PF04770">
    <property type="entry name" value="ZF-HD_dimer"/>
    <property type="match status" value="1"/>
</dbReference>
<dbReference type="PROSITE" id="PS51523">
    <property type="entry name" value="ZF_HD_DIMER"/>
    <property type="match status" value="1"/>
</dbReference>
<organism evidence="11 12">
    <name type="scientific">Rehmannia glutinosa</name>
    <name type="common">Chinese foxglove</name>
    <dbReference type="NCBI Taxonomy" id="99300"/>
    <lineage>
        <taxon>Eukaryota</taxon>
        <taxon>Viridiplantae</taxon>
        <taxon>Streptophyta</taxon>
        <taxon>Embryophyta</taxon>
        <taxon>Tracheophyta</taxon>
        <taxon>Spermatophyta</taxon>
        <taxon>Magnoliopsida</taxon>
        <taxon>eudicotyledons</taxon>
        <taxon>Gunneridae</taxon>
        <taxon>Pentapetalae</taxon>
        <taxon>asterids</taxon>
        <taxon>lamiids</taxon>
        <taxon>Lamiales</taxon>
        <taxon>Orobanchaceae</taxon>
        <taxon>Rehmannieae</taxon>
        <taxon>Rehmannia</taxon>
    </lineage>
</organism>
<gene>
    <name evidence="11" type="ORF">DH2020_015601</name>
</gene>
<evidence type="ECO:0000313" key="11">
    <source>
        <dbReference type="EMBL" id="KAK6150669.1"/>
    </source>
</evidence>
<keyword evidence="8" id="KW-0804">Transcription</keyword>
<evidence type="ECO:0000259" key="10">
    <source>
        <dbReference type="PROSITE" id="PS51523"/>
    </source>
</evidence>
<dbReference type="Gene3D" id="1.10.10.60">
    <property type="entry name" value="Homeodomain-like"/>
    <property type="match status" value="1"/>
</dbReference>
<keyword evidence="9" id="KW-0539">Nucleus</keyword>
<keyword evidence="4" id="KW-0862">Zinc</keyword>